<keyword evidence="2 5" id="KW-0812">Transmembrane</keyword>
<feature type="transmembrane region" description="Helical" evidence="5">
    <location>
        <begin position="127"/>
        <end position="148"/>
    </location>
</feature>
<evidence type="ECO:0000256" key="1">
    <source>
        <dbReference type="ARBA" id="ARBA00004141"/>
    </source>
</evidence>
<gene>
    <name evidence="7" type="ORF">NCTC11636_02394</name>
</gene>
<evidence type="ECO:0000256" key="4">
    <source>
        <dbReference type="ARBA" id="ARBA00023136"/>
    </source>
</evidence>
<dbReference type="PANTHER" id="PTHR38480:SF1">
    <property type="entry name" value="SLR0254 PROTEIN"/>
    <property type="match status" value="1"/>
</dbReference>
<accession>A0A448HJM4</accession>
<dbReference type="OrthoDB" id="9787732at2"/>
<organism evidence="7 8">
    <name type="scientific">Actinomyces howellii</name>
    <dbReference type="NCBI Taxonomy" id="52771"/>
    <lineage>
        <taxon>Bacteria</taxon>
        <taxon>Bacillati</taxon>
        <taxon>Actinomycetota</taxon>
        <taxon>Actinomycetes</taxon>
        <taxon>Actinomycetales</taxon>
        <taxon>Actinomycetaceae</taxon>
        <taxon>Actinomyces</taxon>
    </lineage>
</organism>
<sequence length="287" mass="30830">MVDEPPSSSERMMTPELMITGEAVALEVAPASVGVRLLSGAIDYSIYAGGLFLTSIGAVALVETSGFASDALVLVVLSSMLALWVVVVPLAVEVLSRGRSAGRLVVGTRVVRDDGGALRLRHSLVRVLLASVEIWSFSGVVAAVACVVTKRGKRLGDLLAGTYVVRDRPGTRDAAPLIMPPELAQWAGQADLRALPGDLALVARTFLQRASTMRPEARQHLAYQLAARAEPYVSPPPPPGTNPERFLAAALVARRDRELFLELRDRRSDERALHALEELPHEIAPPR</sequence>
<evidence type="ECO:0000256" key="5">
    <source>
        <dbReference type="SAM" id="Phobius"/>
    </source>
</evidence>
<keyword evidence="8" id="KW-1185">Reference proteome</keyword>
<dbReference type="AlphaFoldDB" id="A0A448HJM4"/>
<dbReference type="Pfam" id="PF06271">
    <property type="entry name" value="RDD"/>
    <property type="match status" value="1"/>
</dbReference>
<dbReference type="InterPro" id="IPR010432">
    <property type="entry name" value="RDD"/>
</dbReference>
<dbReference type="GO" id="GO:0016020">
    <property type="term" value="C:membrane"/>
    <property type="evidence" value="ECO:0007669"/>
    <property type="project" value="UniProtKB-SubCell"/>
</dbReference>
<evidence type="ECO:0000259" key="6">
    <source>
        <dbReference type="Pfam" id="PF06271"/>
    </source>
</evidence>
<evidence type="ECO:0000256" key="3">
    <source>
        <dbReference type="ARBA" id="ARBA00022989"/>
    </source>
</evidence>
<evidence type="ECO:0000313" key="7">
    <source>
        <dbReference type="EMBL" id="VEG29922.1"/>
    </source>
</evidence>
<dbReference type="RefSeq" id="WP_126383394.1">
    <property type="nucleotide sequence ID" value="NZ_LR134350.1"/>
</dbReference>
<name>A0A448HJM4_9ACTO</name>
<dbReference type="Proteomes" id="UP000266895">
    <property type="component" value="Chromosome"/>
</dbReference>
<dbReference type="EMBL" id="LR134350">
    <property type="protein sequence ID" value="VEG29922.1"/>
    <property type="molecule type" value="Genomic_DNA"/>
</dbReference>
<feature type="domain" description="RDD" evidence="6">
    <location>
        <begin position="31"/>
        <end position="161"/>
    </location>
</feature>
<dbReference type="PANTHER" id="PTHR38480">
    <property type="entry name" value="SLR0254 PROTEIN"/>
    <property type="match status" value="1"/>
</dbReference>
<evidence type="ECO:0000256" key="2">
    <source>
        <dbReference type="ARBA" id="ARBA00022692"/>
    </source>
</evidence>
<evidence type="ECO:0000313" key="8">
    <source>
        <dbReference type="Proteomes" id="UP000266895"/>
    </source>
</evidence>
<proteinExistence type="predicted"/>
<feature type="transmembrane region" description="Helical" evidence="5">
    <location>
        <begin position="71"/>
        <end position="92"/>
    </location>
</feature>
<reference evidence="7 8" key="1">
    <citation type="submission" date="2018-12" db="EMBL/GenBank/DDBJ databases">
        <authorList>
            <consortium name="Pathogen Informatics"/>
        </authorList>
    </citation>
    <scope>NUCLEOTIDE SEQUENCE [LARGE SCALE GENOMIC DNA]</scope>
    <source>
        <strain evidence="7 8">NCTC11636</strain>
    </source>
</reference>
<feature type="transmembrane region" description="Helical" evidence="5">
    <location>
        <begin position="44"/>
        <end position="62"/>
    </location>
</feature>
<dbReference type="KEGG" id="ahw:NCTC11636_02394"/>
<keyword evidence="4 5" id="KW-0472">Membrane</keyword>
<protein>
    <submittedName>
        <fullName evidence="7">RDD family</fullName>
    </submittedName>
</protein>
<comment type="subcellular location">
    <subcellularLocation>
        <location evidence="1">Membrane</location>
        <topology evidence="1">Multi-pass membrane protein</topology>
    </subcellularLocation>
</comment>
<keyword evidence="3 5" id="KW-1133">Transmembrane helix</keyword>